<evidence type="ECO:0000256" key="4">
    <source>
        <dbReference type="ARBA" id="ARBA00022980"/>
    </source>
</evidence>
<dbReference type="GO" id="GO:0005743">
    <property type="term" value="C:mitochondrial inner membrane"/>
    <property type="evidence" value="ECO:0007669"/>
    <property type="project" value="UniProtKB-ARBA"/>
</dbReference>
<dbReference type="FunFam" id="3.30.420.80:FF:000006">
    <property type="entry name" value="28S ribosomal protein S11, mitochondrial"/>
    <property type="match status" value="1"/>
</dbReference>
<dbReference type="EMBL" id="JAAWVO010004691">
    <property type="protein sequence ID" value="MBN3312342.1"/>
    <property type="molecule type" value="Genomic_DNA"/>
</dbReference>
<feature type="non-terminal residue" evidence="10">
    <location>
        <position position="387"/>
    </location>
</feature>
<protein>
    <recommendedName>
        <fullName evidence="7">Small ribosomal subunit protein uS11m</fullName>
    </recommendedName>
    <alternativeName>
        <fullName evidence="8">28S ribosomal protein S11, mitochondrial</fullName>
    </alternativeName>
</protein>
<dbReference type="InterPro" id="IPR001971">
    <property type="entry name" value="Ribosomal_uS11"/>
</dbReference>
<evidence type="ECO:0000256" key="6">
    <source>
        <dbReference type="ARBA" id="ARBA00023274"/>
    </source>
</evidence>
<dbReference type="InterPro" id="IPR018102">
    <property type="entry name" value="Ribosomal_uS11_CS"/>
</dbReference>
<evidence type="ECO:0000256" key="3">
    <source>
        <dbReference type="ARBA" id="ARBA00022946"/>
    </source>
</evidence>
<evidence type="ECO:0000256" key="5">
    <source>
        <dbReference type="ARBA" id="ARBA00023128"/>
    </source>
</evidence>
<dbReference type="Gene3D" id="3.30.420.80">
    <property type="entry name" value="Ribosomal protein S11"/>
    <property type="match status" value="1"/>
</dbReference>
<evidence type="ECO:0000313" key="11">
    <source>
        <dbReference type="Proteomes" id="UP000736164"/>
    </source>
</evidence>
<accession>A0A8J7NEX8</accession>
<evidence type="ECO:0000256" key="1">
    <source>
        <dbReference type="ARBA" id="ARBA00004173"/>
    </source>
</evidence>
<evidence type="ECO:0000256" key="7">
    <source>
        <dbReference type="ARBA" id="ARBA00070326"/>
    </source>
</evidence>
<keyword evidence="11" id="KW-1185">Reference proteome</keyword>
<dbReference type="PROSITE" id="PS00054">
    <property type="entry name" value="RIBOSOMAL_S11"/>
    <property type="match status" value="1"/>
</dbReference>
<comment type="similarity">
    <text evidence="2 9">Belongs to the universal ribosomal protein uS11 family.</text>
</comment>
<keyword evidence="6 9" id="KW-0687">Ribonucleoprotein</keyword>
<comment type="caution">
    <text evidence="10">The sequence shown here is derived from an EMBL/GenBank/DDBJ whole genome shotgun (WGS) entry which is preliminary data.</text>
</comment>
<keyword evidence="4 9" id="KW-0689">Ribosomal protein</keyword>
<dbReference type="GO" id="GO:0003735">
    <property type="term" value="F:structural constituent of ribosome"/>
    <property type="evidence" value="ECO:0007669"/>
    <property type="project" value="InterPro"/>
</dbReference>
<dbReference type="SUPFAM" id="SSF53137">
    <property type="entry name" value="Translational machinery components"/>
    <property type="match status" value="1"/>
</dbReference>
<dbReference type="GO" id="GO:0006412">
    <property type="term" value="P:translation"/>
    <property type="evidence" value="ECO:0007669"/>
    <property type="project" value="InterPro"/>
</dbReference>
<evidence type="ECO:0000313" key="10">
    <source>
        <dbReference type="EMBL" id="MBN3312342.1"/>
    </source>
</evidence>
<dbReference type="Proteomes" id="UP000736164">
    <property type="component" value="Unassembled WGS sequence"/>
</dbReference>
<keyword evidence="5" id="KW-0496">Mitochondrion</keyword>
<dbReference type="HAMAP" id="MF_01310">
    <property type="entry name" value="Ribosomal_uS11"/>
    <property type="match status" value="1"/>
</dbReference>
<gene>
    <name evidence="10" type="primary">Mrps11</name>
    <name evidence="10" type="ORF">GTO95_0010225</name>
</gene>
<keyword evidence="3" id="KW-0809">Transit peptide</keyword>
<evidence type="ECO:0000256" key="9">
    <source>
        <dbReference type="RuleBase" id="RU003629"/>
    </source>
</evidence>
<dbReference type="GO" id="GO:0005763">
    <property type="term" value="C:mitochondrial small ribosomal subunit"/>
    <property type="evidence" value="ECO:0007669"/>
    <property type="project" value="UniProtKB-ARBA"/>
</dbReference>
<reference evidence="10" key="1">
    <citation type="journal article" date="2021" name="Cell">
        <title>Tracing the genetic footprints of vertebrate landing in non-teleost ray-finned fishes.</title>
        <authorList>
            <person name="Bi X."/>
            <person name="Wang K."/>
            <person name="Yang L."/>
            <person name="Pan H."/>
            <person name="Jiang H."/>
            <person name="Wei Q."/>
            <person name="Fang M."/>
            <person name="Yu H."/>
            <person name="Zhu C."/>
            <person name="Cai Y."/>
            <person name="He Y."/>
            <person name="Gan X."/>
            <person name="Zeng H."/>
            <person name="Yu D."/>
            <person name="Zhu Y."/>
            <person name="Jiang H."/>
            <person name="Qiu Q."/>
            <person name="Yang H."/>
            <person name="Zhang Y.E."/>
            <person name="Wang W."/>
            <person name="Zhu M."/>
            <person name="He S."/>
            <person name="Zhang G."/>
        </authorList>
    </citation>
    <scope>NUCLEOTIDE SEQUENCE</scope>
    <source>
        <strain evidence="10">Allg_001</strain>
    </source>
</reference>
<dbReference type="Pfam" id="PF00411">
    <property type="entry name" value="Ribosomal_S11"/>
    <property type="match status" value="1"/>
</dbReference>
<sequence>MYNFSSKLCAVAGAACQRIAASLNPGSRAVSAGVSRALASSAVRLQEAAETSASPQTSGEFSVCPPLPGQDGPLRWGGKKFEELPIAHIKATYNNTHIQVTDHQGQYTVRTSCGTEGFRNVKKGTPIAAQTAGISAAAKARAKGVAFVRVVVKGLGPGRMSAIKGLTMGGLEVVSITDNTPVPHNGCRPRKARRIHILRACKFSYWGLAAGRAGGDSPFWPRGVQWLVPSGATRNHNKPISFLVPVISTARCSQAAQGFFTWNRATVSRAGEERAGSLKGKKGLQYLRCAERPLAVCHPALTDTTDPGGVKAFHRRLGSMSGGRMAWSGRRESKFREQTENAHQASEVACSTSRQTTQTSSVLRFCQDWCAQQPATEPQTAGPICGT</sequence>
<dbReference type="InterPro" id="IPR036967">
    <property type="entry name" value="Ribosomal_uS11_sf"/>
</dbReference>
<proteinExistence type="inferred from homology"/>
<dbReference type="NCBIfam" id="NF003698">
    <property type="entry name" value="PRK05309.1"/>
    <property type="match status" value="1"/>
</dbReference>
<name>A0A8J7NEX8_ATRSP</name>
<organism evidence="10 11">
    <name type="scientific">Atractosteus spatula</name>
    <name type="common">Alligator gar</name>
    <name type="synonym">Lepisosteus spatula</name>
    <dbReference type="NCBI Taxonomy" id="7917"/>
    <lineage>
        <taxon>Eukaryota</taxon>
        <taxon>Metazoa</taxon>
        <taxon>Chordata</taxon>
        <taxon>Craniata</taxon>
        <taxon>Vertebrata</taxon>
        <taxon>Euteleostomi</taxon>
        <taxon>Actinopterygii</taxon>
        <taxon>Neopterygii</taxon>
        <taxon>Holostei</taxon>
        <taxon>Semionotiformes</taxon>
        <taxon>Lepisosteidae</taxon>
        <taxon>Atractosteus</taxon>
    </lineage>
</organism>
<comment type="subcellular location">
    <subcellularLocation>
        <location evidence="1">Mitochondrion</location>
    </subcellularLocation>
</comment>
<evidence type="ECO:0000256" key="2">
    <source>
        <dbReference type="ARBA" id="ARBA00006194"/>
    </source>
</evidence>
<evidence type="ECO:0000256" key="8">
    <source>
        <dbReference type="ARBA" id="ARBA00079427"/>
    </source>
</evidence>
<dbReference type="AlphaFoldDB" id="A0A8J7NEX8"/>
<feature type="non-terminal residue" evidence="10">
    <location>
        <position position="1"/>
    </location>
</feature>
<dbReference type="PANTHER" id="PTHR11759">
    <property type="entry name" value="40S RIBOSOMAL PROTEIN S14/30S RIBOSOMAL PROTEIN S11"/>
    <property type="match status" value="1"/>
</dbReference>